<evidence type="ECO:0000259" key="6">
    <source>
        <dbReference type="PROSITE" id="PS51186"/>
    </source>
</evidence>
<dbReference type="EMBL" id="JAHCLR010000025">
    <property type="protein sequence ID" value="MBS9534546.1"/>
    <property type="molecule type" value="Genomic_DNA"/>
</dbReference>
<dbReference type="PANTHER" id="PTHR31438:SF1">
    <property type="entry name" value="LYSINE N-ACYLTRANSFERASE C17G9.06C-RELATED"/>
    <property type="match status" value="1"/>
</dbReference>
<evidence type="ECO:0000256" key="5">
    <source>
        <dbReference type="ARBA" id="ARBA00031122"/>
    </source>
</evidence>
<dbReference type="SUPFAM" id="SSF55729">
    <property type="entry name" value="Acyl-CoA N-acyltransferases (Nat)"/>
    <property type="match status" value="1"/>
</dbReference>
<accession>A0ABS5RM31</accession>
<name>A0ABS5RM31_9MYCO</name>
<feature type="domain" description="N-acetyltransferase" evidence="6">
    <location>
        <begin position="22"/>
        <end position="186"/>
    </location>
</feature>
<dbReference type="PROSITE" id="PS51186">
    <property type="entry name" value="GNAT"/>
    <property type="match status" value="1"/>
</dbReference>
<sequence>MDTQDLQERRLTLDLPGLSGAFTLRALDIAQDLDLLHAWMNDPEVAQFWHKAWPRDQIEAYLREQQDTTHSTPYVGALNEVPISYWELYRADLDPLAQHYAARPHDAGVHFLVGPAECRGRRLAADLLRAVAGWQLDADPLATRVVGEPDAGNERLIKTAELAGFHRAGILELPHKRAALLIRDRE</sequence>
<dbReference type="RefSeq" id="WP_214093415.1">
    <property type="nucleotide sequence ID" value="NZ_JAHCLR010000025.1"/>
</dbReference>
<protein>
    <recommendedName>
        <fullName evidence="3">Lysine N-acyltransferase MbtK</fullName>
    </recommendedName>
    <alternativeName>
        <fullName evidence="5">Mycobactin synthase protein K</fullName>
    </alternativeName>
</protein>
<dbReference type="Pfam" id="PF13523">
    <property type="entry name" value="Acetyltransf_8"/>
    <property type="match status" value="1"/>
</dbReference>
<organism evidence="7 8">
    <name type="scientific">Mycolicibacter acidiphilus</name>
    <dbReference type="NCBI Taxonomy" id="2835306"/>
    <lineage>
        <taxon>Bacteria</taxon>
        <taxon>Bacillati</taxon>
        <taxon>Actinomycetota</taxon>
        <taxon>Actinomycetes</taxon>
        <taxon>Mycobacteriales</taxon>
        <taxon>Mycobacteriaceae</taxon>
        <taxon>Mycolicibacter</taxon>
    </lineage>
</organism>
<dbReference type="SMART" id="SM01006">
    <property type="entry name" value="AlcB"/>
    <property type="match status" value="1"/>
</dbReference>
<dbReference type="PANTHER" id="PTHR31438">
    <property type="entry name" value="LYSINE N-ACYLTRANSFERASE C17G9.06C-RELATED"/>
    <property type="match status" value="1"/>
</dbReference>
<dbReference type="InterPro" id="IPR000182">
    <property type="entry name" value="GNAT_dom"/>
</dbReference>
<keyword evidence="8" id="KW-1185">Reference proteome</keyword>
<evidence type="ECO:0000313" key="7">
    <source>
        <dbReference type="EMBL" id="MBS9534546.1"/>
    </source>
</evidence>
<evidence type="ECO:0000313" key="8">
    <source>
        <dbReference type="Proteomes" id="UP001519535"/>
    </source>
</evidence>
<keyword evidence="4" id="KW-0046">Antibiotic resistance</keyword>
<dbReference type="InterPro" id="IPR019432">
    <property type="entry name" value="Acyltransferase_MbtK/IucB-like"/>
</dbReference>
<evidence type="ECO:0000256" key="4">
    <source>
        <dbReference type="ARBA" id="ARBA00023251"/>
    </source>
</evidence>
<evidence type="ECO:0000256" key="2">
    <source>
        <dbReference type="ARBA" id="ARBA00005102"/>
    </source>
</evidence>
<comment type="caution">
    <text evidence="7">The sequence shown here is derived from an EMBL/GenBank/DDBJ whole genome shotgun (WGS) entry which is preliminary data.</text>
</comment>
<dbReference type="InterPro" id="IPR016181">
    <property type="entry name" value="Acyl_CoA_acyltransferase"/>
</dbReference>
<comment type="pathway">
    <text evidence="2">Siderophore biosynthesis; mycobactin biosynthesis.</text>
</comment>
<dbReference type="Proteomes" id="UP001519535">
    <property type="component" value="Unassembled WGS sequence"/>
</dbReference>
<comment type="function">
    <text evidence="1">Acyltransferase required for the direct transfer of medium- to long-chain fatty acyl moieties from a carrier protein (MbtL) on to the epsilon-amino group of lysine residue in the mycobactin core.</text>
</comment>
<dbReference type="Gene3D" id="3.40.630.30">
    <property type="match status" value="1"/>
</dbReference>
<gene>
    <name evidence="7" type="ORF">KIH27_13210</name>
</gene>
<reference evidence="7 8" key="1">
    <citation type="submission" date="2021-05" db="EMBL/GenBank/DDBJ databases">
        <title>Mycobacterium acidophilum sp. nov., an extremely acid-tolerant member of the genus Mycobacterium.</title>
        <authorList>
            <person name="Xia J."/>
        </authorList>
    </citation>
    <scope>NUCLEOTIDE SEQUENCE [LARGE SCALE GENOMIC DNA]</scope>
    <source>
        <strain evidence="7 8">M1</strain>
    </source>
</reference>
<evidence type="ECO:0000256" key="1">
    <source>
        <dbReference type="ARBA" id="ARBA00003818"/>
    </source>
</evidence>
<evidence type="ECO:0000256" key="3">
    <source>
        <dbReference type="ARBA" id="ARBA00020586"/>
    </source>
</evidence>
<proteinExistence type="predicted"/>